<dbReference type="GO" id="GO:0005524">
    <property type="term" value="F:ATP binding"/>
    <property type="evidence" value="ECO:0007669"/>
    <property type="project" value="UniProtKB-KW"/>
</dbReference>
<keyword evidence="5" id="KW-0067">ATP-binding</keyword>
<evidence type="ECO:0000256" key="10">
    <source>
        <dbReference type="ARBA" id="ARBA00063934"/>
    </source>
</evidence>
<evidence type="ECO:0000256" key="5">
    <source>
        <dbReference type="ARBA" id="ARBA00022840"/>
    </source>
</evidence>
<keyword evidence="2" id="KW-1003">Cell membrane</keyword>
<dbReference type="SMART" id="SM00382">
    <property type="entry name" value="AAA"/>
    <property type="match status" value="1"/>
</dbReference>
<dbReference type="KEGG" id="surl:BI350_00580"/>
<comment type="subunit">
    <text evidence="10">The complex is composed of two ATP-binding proteins (OpuCA), two transmembrane proteins (OpuCB and OpuCD) and a solute-binding protein (OpuCC).</text>
</comment>
<dbReference type="Pfam" id="PF00005">
    <property type="entry name" value="ABC_tran"/>
    <property type="match status" value="1"/>
</dbReference>
<dbReference type="EMBL" id="CP017560">
    <property type="protein sequence ID" value="AOV06278.1"/>
    <property type="molecule type" value="Genomic_DNA"/>
</dbReference>
<dbReference type="PANTHER" id="PTHR42781">
    <property type="entry name" value="SPERMIDINE/PUTRESCINE IMPORT ATP-BINDING PROTEIN POTA"/>
    <property type="match status" value="1"/>
</dbReference>
<dbReference type="GO" id="GO:0015408">
    <property type="term" value="F:ABC-type ferric iron transporter activity"/>
    <property type="evidence" value="ECO:0007669"/>
    <property type="project" value="InterPro"/>
</dbReference>
<evidence type="ECO:0000256" key="6">
    <source>
        <dbReference type="ARBA" id="ARBA00023004"/>
    </source>
</evidence>
<dbReference type="PROSITE" id="PS00211">
    <property type="entry name" value="ABC_TRANSPORTER_1"/>
    <property type="match status" value="1"/>
</dbReference>
<evidence type="ECO:0000256" key="8">
    <source>
        <dbReference type="ARBA" id="ARBA00023136"/>
    </source>
</evidence>
<dbReference type="InterPro" id="IPR027417">
    <property type="entry name" value="P-loop_NTPase"/>
</dbReference>
<keyword evidence="8" id="KW-0472">Membrane</keyword>
<dbReference type="AlphaFoldDB" id="A0A1D8JC46"/>
<comment type="catalytic activity">
    <reaction evidence="9">
        <text>a quaternary ammonium(out) + ATP + H2O = a quaternary ammonium(in) + ADP + phosphate + H(+)</text>
        <dbReference type="Rhea" id="RHEA:11036"/>
        <dbReference type="ChEBI" id="CHEBI:15377"/>
        <dbReference type="ChEBI" id="CHEBI:15378"/>
        <dbReference type="ChEBI" id="CHEBI:30616"/>
        <dbReference type="ChEBI" id="CHEBI:35267"/>
        <dbReference type="ChEBI" id="CHEBI:43474"/>
        <dbReference type="ChEBI" id="CHEBI:456216"/>
        <dbReference type="EC" id="7.6.2.9"/>
    </reaction>
</comment>
<dbReference type="InterPro" id="IPR017871">
    <property type="entry name" value="ABC_transporter-like_CS"/>
</dbReference>
<organism evidence="14 15">
    <name type="scientific">Sporosarcina ureilytica</name>
    <dbReference type="NCBI Taxonomy" id="298596"/>
    <lineage>
        <taxon>Bacteria</taxon>
        <taxon>Bacillati</taxon>
        <taxon>Bacillota</taxon>
        <taxon>Bacilli</taxon>
        <taxon>Bacillales</taxon>
        <taxon>Caryophanaceae</taxon>
        <taxon>Sporosarcina</taxon>
    </lineage>
</organism>
<keyword evidence="4" id="KW-0547">Nucleotide-binding</keyword>
<evidence type="ECO:0000256" key="1">
    <source>
        <dbReference type="ARBA" id="ARBA00022448"/>
    </source>
</evidence>
<reference evidence="14 15" key="1">
    <citation type="submission" date="2016-09" db="EMBL/GenBank/DDBJ databases">
        <title>Complete genome sequence of the Lysinibacillus sphaericus LMG 22257, a specie of Bacillus with ureolytic activity that can effectively biodeposit calcium carbonate.</title>
        <authorList>
            <person name="Yan W."/>
        </authorList>
    </citation>
    <scope>NUCLEOTIDE SEQUENCE [LARGE SCALE GENOMIC DNA]</scope>
    <source>
        <strain evidence="14 15">LMG 22257</strain>
    </source>
</reference>
<dbReference type="EC" id="7.6.2.9" evidence="11"/>
<dbReference type="GO" id="GO:0016020">
    <property type="term" value="C:membrane"/>
    <property type="evidence" value="ECO:0007669"/>
    <property type="project" value="InterPro"/>
</dbReference>
<dbReference type="PROSITE" id="PS50893">
    <property type="entry name" value="ABC_TRANSPORTER_2"/>
    <property type="match status" value="1"/>
</dbReference>
<dbReference type="InterPro" id="IPR015853">
    <property type="entry name" value="ABC_transpr_FbpC"/>
</dbReference>
<evidence type="ECO:0000256" key="4">
    <source>
        <dbReference type="ARBA" id="ARBA00022741"/>
    </source>
</evidence>
<dbReference type="SUPFAM" id="SSF52540">
    <property type="entry name" value="P-loop containing nucleoside triphosphate hydrolases"/>
    <property type="match status" value="1"/>
</dbReference>
<evidence type="ECO:0000256" key="9">
    <source>
        <dbReference type="ARBA" id="ARBA00052482"/>
    </source>
</evidence>
<dbReference type="FunFam" id="3.40.50.300:FF:000425">
    <property type="entry name" value="Probable ABC transporter, ATP-binding subunit"/>
    <property type="match status" value="1"/>
</dbReference>
<evidence type="ECO:0000313" key="14">
    <source>
        <dbReference type="EMBL" id="AOV06278.1"/>
    </source>
</evidence>
<keyword evidence="15" id="KW-1185">Reference proteome</keyword>
<dbReference type="InterPro" id="IPR050093">
    <property type="entry name" value="ABC_SmlMolc_Importer"/>
</dbReference>
<dbReference type="Gene3D" id="3.40.50.300">
    <property type="entry name" value="P-loop containing nucleotide triphosphate hydrolases"/>
    <property type="match status" value="1"/>
</dbReference>
<dbReference type="PANTHER" id="PTHR42781:SF4">
    <property type="entry name" value="SPERMIDINE_PUTRESCINE IMPORT ATP-BINDING PROTEIN POTA"/>
    <property type="match status" value="1"/>
</dbReference>
<dbReference type="CDD" id="cd03259">
    <property type="entry name" value="ABC_Carb_Solutes_like"/>
    <property type="match status" value="1"/>
</dbReference>
<evidence type="ECO:0000256" key="3">
    <source>
        <dbReference type="ARBA" id="ARBA00022496"/>
    </source>
</evidence>
<feature type="domain" description="ABC transporter" evidence="13">
    <location>
        <begin position="3"/>
        <end position="237"/>
    </location>
</feature>
<dbReference type="GO" id="GO:0016887">
    <property type="term" value="F:ATP hydrolysis activity"/>
    <property type="evidence" value="ECO:0007669"/>
    <property type="project" value="InterPro"/>
</dbReference>
<evidence type="ECO:0000256" key="11">
    <source>
        <dbReference type="ARBA" id="ARBA00066388"/>
    </source>
</evidence>
<keyword evidence="3" id="KW-0410">Iron transport</keyword>
<dbReference type="InterPro" id="IPR003439">
    <property type="entry name" value="ABC_transporter-like_ATP-bd"/>
</dbReference>
<dbReference type="Proteomes" id="UP000185746">
    <property type="component" value="Chromosome"/>
</dbReference>
<dbReference type="RefSeq" id="WP_075526371.1">
    <property type="nucleotide sequence ID" value="NZ_CP017560.1"/>
</dbReference>
<evidence type="ECO:0000313" key="15">
    <source>
        <dbReference type="Proteomes" id="UP000185746"/>
    </source>
</evidence>
<evidence type="ECO:0000256" key="7">
    <source>
        <dbReference type="ARBA" id="ARBA00023065"/>
    </source>
</evidence>
<evidence type="ECO:0000259" key="13">
    <source>
        <dbReference type="PROSITE" id="PS50893"/>
    </source>
</evidence>
<gene>
    <name evidence="14" type="ORF">BI350_00580</name>
</gene>
<sequence length="251" mass="27913">MFIDIQNMSFAYSNSSANAVENFTLSVNKGEIISILGRSGSGKSTILRLIAGLEMPNGGSFTLGDKKVFDDHTFVQPEKRGIGMVFQDYALFPHMCVADNVLFGLPKMSRNDKLKRVKEVLELVELDGYEKRYPHQLSGGQQQRVALARAIAPQPALILLDEPFSNLDTDLLVKIREDLRRILKKANATAIFVTHNQNDAHVLADRIVKIKDGIIDQVGRPCDLLGNPTDEQSNIELFSEETLSDKELISV</sequence>
<accession>A0A1D8JC46</accession>
<name>A0A1D8JC46_9BACL</name>
<dbReference type="GO" id="GO:0015418">
    <property type="term" value="F:ABC-type quaternary ammonium compound transporting activity"/>
    <property type="evidence" value="ECO:0007669"/>
    <property type="project" value="UniProtKB-EC"/>
</dbReference>
<keyword evidence="1" id="KW-0813">Transport</keyword>
<protein>
    <recommendedName>
        <fullName evidence="12">Carnitine transport ATP-binding protein OpuCA</fullName>
        <ecNumber evidence="11">7.6.2.9</ecNumber>
    </recommendedName>
</protein>
<proteinExistence type="predicted"/>
<keyword evidence="7" id="KW-0406">Ion transport</keyword>
<dbReference type="InterPro" id="IPR003593">
    <property type="entry name" value="AAA+_ATPase"/>
</dbReference>
<evidence type="ECO:0000256" key="2">
    <source>
        <dbReference type="ARBA" id="ARBA00022475"/>
    </source>
</evidence>
<keyword evidence="6" id="KW-0408">Iron</keyword>
<evidence type="ECO:0000256" key="12">
    <source>
        <dbReference type="ARBA" id="ARBA00070305"/>
    </source>
</evidence>